<dbReference type="RefSeq" id="WP_087916897.1">
    <property type="nucleotide sequence ID" value="NZ_CP021780.1"/>
</dbReference>
<dbReference type="OrthoDB" id="1758221at2"/>
<evidence type="ECO:0000256" key="5">
    <source>
        <dbReference type="ARBA" id="ARBA00023136"/>
    </source>
</evidence>
<keyword evidence="5 6" id="KW-0472">Membrane</keyword>
<dbReference type="InterPro" id="IPR051461">
    <property type="entry name" value="UPF0750_membrane"/>
</dbReference>
<feature type="transmembrane region" description="Helical" evidence="6">
    <location>
        <begin position="154"/>
        <end position="176"/>
    </location>
</feature>
<keyword evidence="2" id="KW-1003">Cell membrane</keyword>
<organism evidence="8 9">
    <name type="scientific">Paenibacillus donghaensis</name>
    <dbReference type="NCBI Taxonomy" id="414771"/>
    <lineage>
        <taxon>Bacteria</taxon>
        <taxon>Bacillati</taxon>
        <taxon>Bacillota</taxon>
        <taxon>Bacilli</taxon>
        <taxon>Bacillales</taxon>
        <taxon>Paenibacillaceae</taxon>
        <taxon>Paenibacillus</taxon>
    </lineage>
</organism>
<gene>
    <name evidence="8" type="ORF">B9T62_20075</name>
</gene>
<evidence type="ECO:0000256" key="1">
    <source>
        <dbReference type="ARBA" id="ARBA00004651"/>
    </source>
</evidence>
<dbReference type="KEGG" id="pdh:B9T62_20075"/>
<protein>
    <recommendedName>
        <fullName evidence="7">DUF2179 domain-containing protein</fullName>
    </recommendedName>
</protein>
<accession>A0A2Z2KKI8</accession>
<dbReference type="EMBL" id="CP021780">
    <property type="protein sequence ID" value="ASA22899.1"/>
    <property type="molecule type" value="Genomic_DNA"/>
</dbReference>
<dbReference type="Proteomes" id="UP000249890">
    <property type="component" value="Chromosome"/>
</dbReference>
<evidence type="ECO:0000256" key="2">
    <source>
        <dbReference type="ARBA" id="ARBA00022475"/>
    </source>
</evidence>
<dbReference type="AlphaFoldDB" id="A0A2Z2KKI8"/>
<comment type="subcellular location">
    <subcellularLocation>
        <location evidence="1">Cell membrane</location>
        <topology evidence="1">Multi-pass membrane protein</topology>
    </subcellularLocation>
</comment>
<feature type="domain" description="DUF2179" evidence="7">
    <location>
        <begin position="229"/>
        <end position="283"/>
    </location>
</feature>
<evidence type="ECO:0000313" key="9">
    <source>
        <dbReference type="Proteomes" id="UP000249890"/>
    </source>
</evidence>
<dbReference type="InterPro" id="IPR015867">
    <property type="entry name" value="N-reg_PII/ATP_PRibTrfase_C"/>
</dbReference>
<dbReference type="PANTHER" id="PTHR33545:SF10">
    <property type="entry name" value="UPF0750 MEMBRANE PROTEIN YPJC"/>
    <property type="match status" value="1"/>
</dbReference>
<evidence type="ECO:0000256" key="6">
    <source>
        <dbReference type="SAM" id="Phobius"/>
    </source>
</evidence>
<keyword evidence="4 6" id="KW-1133">Transmembrane helix</keyword>
<name>A0A2Z2KKI8_9BACL</name>
<sequence>MNSSKMISIGKSAAPIMLGTAVYAFGLLYFIIPNQLMEGGVTGITLLLNYALNIPVFLTTLLLNLPLFWLGWKVLGAGQIAYTGIGIGSLTFFLWLFERMIAAGWIVPFTTEHDFILAALYAGVTLGLGLGIVFRFGGTTGGVDIVARILGRKFGWSMGQIILAVDVIIIGASLFYIPREKILYTLVAVFIASRVIDFIQEGAYAAKAFTIISDASPQIADLITAEMDRGVTLIPAIGAYSKQAKHMVYCVVSRSEIRRLSLLVKSIDPQAFVIISDVHDVHGEGFRQT</sequence>
<keyword evidence="3 6" id="KW-0812">Transmembrane</keyword>
<reference evidence="8 9" key="1">
    <citation type="submission" date="2017-06" db="EMBL/GenBank/DDBJ databases">
        <title>Complete genome sequence of Paenibacillus donghaensis KCTC 13049T isolated from East Sea sediment, South Korea.</title>
        <authorList>
            <person name="Jung B.K."/>
            <person name="Hong S.-J."/>
            <person name="Shin J.-H."/>
        </authorList>
    </citation>
    <scope>NUCLEOTIDE SEQUENCE [LARGE SCALE GENOMIC DNA]</scope>
    <source>
        <strain evidence="8 9">KCTC 13049</strain>
    </source>
</reference>
<dbReference type="InterPro" id="IPR019264">
    <property type="entry name" value="DUF2179"/>
</dbReference>
<evidence type="ECO:0000256" key="3">
    <source>
        <dbReference type="ARBA" id="ARBA00022692"/>
    </source>
</evidence>
<feature type="transmembrane region" description="Helical" evidence="6">
    <location>
        <begin position="44"/>
        <end position="67"/>
    </location>
</feature>
<feature type="transmembrane region" description="Helical" evidence="6">
    <location>
        <begin position="12"/>
        <end position="32"/>
    </location>
</feature>
<dbReference type="Gene3D" id="3.30.70.120">
    <property type="match status" value="1"/>
</dbReference>
<dbReference type="CDD" id="cd16380">
    <property type="entry name" value="YitT_C"/>
    <property type="match status" value="1"/>
</dbReference>
<evidence type="ECO:0000313" key="8">
    <source>
        <dbReference type="EMBL" id="ASA22899.1"/>
    </source>
</evidence>
<dbReference type="PIRSF" id="PIRSF006483">
    <property type="entry name" value="Membrane_protein_YitT"/>
    <property type="match status" value="1"/>
</dbReference>
<dbReference type="InterPro" id="IPR003740">
    <property type="entry name" value="YitT"/>
</dbReference>
<feature type="transmembrane region" description="Helical" evidence="6">
    <location>
        <begin position="74"/>
        <end position="95"/>
    </location>
</feature>
<evidence type="ECO:0000259" key="7">
    <source>
        <dbReference type="Pfam" id="PF10035"/>
    </source>
</evidence>
<dbReference type="GO" id="GO:0005886">
    <property type="term" value="C:plasma membrane"/>
    <property type="evidence" value="ECO:0007669"/>
    <property type="project" value="UniProtKB-SubCell"/>
</dbReference>
<dbReference type="Pfam" id="PF02588">
    <property type="entry name" value="YitT_membrane"/>
    <property type="match status" value="1"/>
</dbReference>
<dbReference type="PANTHER" id="PTHR33545">
    <property type="entry name" value="UPF0750 MEMBRANE PROTEIN YITT-RELATED"/>
    <property type="match status" value="1"/>
</dbReference>
<dbReference type="Pfam" id="PF10035">
    <property type="entry name" value="DUF2179"/>
    <property type="match status" value="1"/>
</dbReference>
<keyword evidence="9" id="KW-1185">Reference proteome</keyword>
<proteinExistence type="predicted"/>
<evidence type="ECO:0000256" key="4">
    <source>
        <dbReference type="ARBA" id="ARBA00022989"/>
    </source>
</evidence>
<feature type="transmembrane region" description="Helical" evidence="6">
    <location>
        <begin position="115"/>
        <end position="134"/>
    </location>
</feature>